<gene>
    <name evidence="2" type="ORF">WJX84_011398</name>
</gene>
<comment type="caution">
    <text evidence="2">The sequence shown here is derived from an EMBL/GenBank/DDBJ whole genome shotgun (WGS) entry which is preliminary data.</text>
</comment>
<accession>A0AAW1SPX2</accession>
<dbReference type="InterPro" id="IPR009836">
    <property type="entry name" value="GRDP-like"/>
</dbReference>
<dbReference type="Pfam" id="PF07173">
    <property type="entry name" value="GRDP-like"/>
    <property type="match status" value="1"/>
</dbReference>
<dbReference type="PANTHER" id="PTHR34365">
    <property type="entry name" value="ENOLASE (DUF1399)"/>
    <property type="match status" value="1"/>
</dbReference>
<feature type="region of interest" description="Disordered" evidence="1">
    <location>
        <begin position="353"/>
        <end position="379"/>
    </location>
</feature>
<dbReference type="AlphaFoldDB" id="A0AAW1SPX2"/>
<sequence>MTAAIMKESTFAPHLKVSSAPPFTMPEAMQANLKHYANMNHLPPGEYLKADSGDQHRFKAAEATGMALLLKRNFAHLGAQLLKLLDQVNDRPYLYGKPGASVAVHRYERCWLPLLLAHGRSGQQLCPPLDVAWVWFVHAICPQRYAEDILASTGVAAQSFCSHPVIRTEASLLGAQKLWRVMFPEEPFDLDEAAVPSRYAHLQAESPASGFKYKIADAVDRQQAFWYQVSLPHYRDEQFLRAADRNYRQFLLLHQQNPGNFIVPSFDMDLLWHAHQACHAMYLEDCRAAFGKLFGHDDSINDRAPGLQLENGFQRTARLYAQTFGRPYTFAGGMWRGPAPPASMGPAPRVSRLWRGSQTSSSKNASREEMQERLQEPTGRLAHEFNVTPAAARDLSGDALGHEGGHVILPCYEADQALPDPVCHCFQVRPEGAGGTLMEVTLQHQGLASRTASVAVSTPQTSTASTCLEAAAWMVGTESLPVNWASHSVSYPALTPGQSAFLITAARQDWGLCIAEWVDPPDSPAGTPTSGAQDVGQLQATIHRLGAGTSSVGPYVMHTRHTPAGQVWEVSAGPPNAPHPQILLRVHLGVHAQVELADGVEQGPWLALAFVLSLQATLLGLTVDGYLHPGYLAGFMAVPAESETSGEPKEELTPPADASTLGSSQGSQAVVYQPVAGCPPGRQLYLPSRANGLSHQCFRAQMLQQ</sequence>
<evidence type="ECO:0000313" key="3">
    <source>
        <dbReference type="Proteomes" id="UP001485043"/>
    </source>
</evidence>
<dbReference type="Proteomes" id="UP001485043">
    <property type="component" value="Unassembled WGS sequence"/>
</dbReference>
<evidence type="ECO:0000256" key="1">
    <source>
        <dbReference type="SAM" id="MobiDB-lite"/>
    </source>
</evidence>
<evidence type="ECO:0000313" key="2">
    <source>
        <dbReference type="EMBL" id="KAK9849954.1"/>
    </source>
</evidence>
<dbReference type="EMBL" id="JALJOV010001310">
    <property type="protein sequence ID" value="KAK9849954.1"/>
    <property type="molecule type" value="Genomic_DNA"/>
</dbReference>
<feature type="region of interest" description="Disordered" evidence="1">
    <location>
        <begin position="642"/>
        <end position="664"/>
    </location>
</feature>
<name>A0AAW1SPX2_9CHLO</name>
<organism evidence="2 3">
    <name type="scientific">Apatococcus fuscideae</name>
    <dbReference type="NCBI Taxonomy" id="2026836"/>
    <lineage>
        <taxon>Eukaryota</taxon>
        <taxon>Viridiplantae</taxon>
        <taxon>Chlorophyta</taxon>
        <taxon>core chlorophytes</taxon>
        <taxon>Trebouxiophyceae</taxon>
        <taxon>Chlorellales</taxon>
        <taxon>Chlorellaceae</taxon>
        <taxon>Apatococcus</taxon>
    </lineage>
</organism>
<reference evidence="2 3" key="1">
    <citation type="journal article" date="2024" name="Nat. Commun.">
        <title>Phylogenomics reveals the evolutionary origins of lichenization in chlorophyte algae.</title>
        <authorList>
            <person name="Puginier C."/>
            <person name="Libourel C."/>
            <person name="Otte J."/>
            <person name="Skaloud P."/>
            <person name="Haon M."/>
            <person name="Grisel S."/>
            <person name="Petersen M."/>
            <person name="Berrin J.G."/>
            <person name="Delaux P.M."/>
            <person name="Dal Grande F."/>
            <person name="Keller J."/>
        </authorList>
    </citation>
    <scope>NUCLEOTIDE SEQUENCE [LARGE SCALE GENOMIC DNA]</scope>
    <source>
        <strain evidence="2 3">SAG 2523</strain>
    </source>
</reference>
<keyword evidence="3" id="KW-1185">Reference proteome</keyword>
<feature type="compositionally biased region" description="Basic and acidic residues" evidence="1">
    <location>
        <begin position="365"/>
        <end position="375"/>
    </location>
</feature>
<protein>
    <submittedName>
        <fullName evidence="2">Uncharacterized protein</fullName>
    </submittedName>
</protein>
<proteinExistence type="predicted"/>
<dbReference type="PANTHER" id="PTHR34365:SF7">
    <property type="entry name" value="GLYCINE-RICH DOMAIN-CONTAINING PROTEIN 1"/>
    <property type="match status" value="1"/>
</dbReference>